<evidence type="ECO:0000313" key="3">
    <source>
        <dbReference type="Proteomes" id="UP000615446"/>
    </source>
</evidence>
<feature type="compositionally biased region" description="Basic and acidic residues" evidence="1">
    <location>
        <begin position="49"/>
        <end position="58"/>
    </location>
</feature>
<evidence type="ECO:0000256" key="1">
    <source>
        <dbReference type="SAM" id="MobiDB-lite"/>
    </source>
</evidence>
<organism evidence="2 3">
    <name type="scientific">Rhizophagus clarus</name>
    <dbReference type="NCBI Taxonomy" id="94130"/>
    <lineage>
        <taxon>Eukaryota</taxon>
        <taxon>Fungi</taxon>
        <taxon>Fungi incertae sedis</taxon>
        <taxon>Mucoromycota</taxon>
        <taxon>Glomeromycotina</taxon>
        <taxon>Glomeromycetes</taxon>
        <taxon>Glomerales</taxon>
        <taxon>Glomeraceae</taxon>
        <taxon>Rhizophagus</taxon>
    </lineage>
</organism>
<feature type="compositionally biased region" description="Acidic residues" evidence="1">
    <location>
        <begin position="27"/>
        <end position="48"/>
    </location>
</feature>
<feature type="region of interest" description="Disordered" evidence="1">
    <location>
        <begin position="24"/>
        <end position="58"/>
    </location>
</feature>
<reference evidence="2" key="1">
    <citation type="submission" date="2019-10" db="EMBL/GenBank/DDBJ databases">
        <title>Conservation and host-specific expression of non-tandemly repeated heterogenous ribosome RNA gene in arbuscular mycorrhizal fungi.</title>
        <authorList>
            <person name="Maeda T."/>
            <person name="Kobayashi Y."/>
            <person name="Nakagawa T."/>
            <person name="Ezawa T."/>
            <person name="Yamaguchi K."/>
            <person name="Bino T."/>
            <person name="Nishimoto Y."/>
            <person name="Shigenobu S."/>
            <person name="Kawaguchi M."/>
        </authorList>
    </citation>
    <scope>NUCLEOTIDE SEQUENCE</scope>
    <source>
        <strain evidence="2">HR1</strain>
    </source>
</reference>
<dbReference type="Proteomes" id="UP000615446">
    <property type="component" value="Unassembled WGS sequence"/>
</dbReference>
<name>A0A8H3LDC9_9GLOM</name>
<accession>A0A8H3LDC9</accession>
<sequence length="69" mass="8494">MMMMKMITKKLWIWKIIKNNEKNEWNVSEDSDNEEEFDNDKEEPEEKELEEKEPEKKEDTICKIFSSFC</sequence>
<evidence type="ECO:0000313" key="2">
    <source>
        <dbReference type="EMBL" id="GES83671.1"/>
    </source>
</evidence>
<comment type="caution">
    <text evidence="2">The sequence shown here is derived from an EMBL/GenBank/DDBJ whole genome shotgun (WGS) entry which is preliminary data.</text>
</comment>
<proteinExistence type="predicted"/>
<gene>
    <name evidence="2" type="ORF">RCL2_001082300</name>
</gene>
<dbReference type="AlphaFoldDB" id="A0A8H3LDC9"/>
<protein>
    <submittedName>
        <fullName evidence="2">Uncharacterized protein</fullName>
    </submittedName>
</protein>
<dbReference type="EMBL" id="BLAL01000072">
    <property type="protein sequence ID" value="GES83671.1"/>
    <property type="molecule type" value="Genomic_DNA"/>
</dbReference>